<sequence>MNLKIFITIVAVLKCFCAVAQTHPQEFFDGLNNLTKDEPLAKKQLLIAASKEPDFYGTYHFLGVISQNNNQLDSAIYYYKKSVDLNTENVNHTREMAYSRLIIALLYKHDIKNAFDAAWEACKAYPESKGLEKNLGDVCLWAYYTKHNGLNLDYLAPAIKVEYVVNSIPEEYLIVRYLKLNNEPLNVAGQSLVHKGSGSYDVLKCVTASKAEATVNCKINWDMGKEFGGKTGPVAKVLADKSLPVYERAGAVLVNNAKADIKKEVQSMLN</sequence>
<evidence type="ECO:0000313" key="4">
    <source>
        <dbReference type="Proteomes" id="UP001258315"/>
    </source>
</evidence>
<keyword evidence="1" id="KW-0802">TPR repeat</keyword>
<dbReference type="InterPro" id="IPR011990">
    <property type="entry name" value="TPR-like_helical_dom_sf"/>
</dbReference>
<dbReference type="EMBL" id="JAVLVU010000001">
    <property type="protein sequence ID" value="MDT3400941.1"/>
    <property type="molecule type" value="Genomic_DNA"/>
</dbReference>
<proteinExistence type="predicted"/>
<feature type="signal peptide" evidence="2">
    <location>
        <begin position="1"/>
        <end position="20"/>
    </location>
</feature>
<dbReference type="PROSITE" id="PS50005">
    <property type="entry name" value="TPR"/>
    <property type="match status" value="1"/>
</dbReference>
<dbReference type="InterPro" id="IPR019734">
    <property type="entry name" value="TPR_rpt"/>
</dbReference>
<feature type="repeat" description="TPR" evidence="1">
    <location>
        <begin position="56"/>
        <end position="89"/>
    </location>
</feature>
<comment type="caution">
    <text evidence="3">The sequence shown here is derived from an EMBL/GenBank/DDBJ whole genome shotgun (WGS) entry which is preliminary data.</text>
</comment>
<keyword evidence="2" id="KW-0732">Signal</keyword>
<feature type="chain" id="PRO_5046629227" evidence="2">
    <location>
        <begin position="21"/>
        <end position="270"/>
    </location>
</feature>
<dbReference type="Gene3D" id="1.25.40.10">
    <property type="entry name" value="Tetratricopeptide repeat domain"/>
    <property type="match status" value="1"/>
</dbReference>
<protein>
    <submittedName>
        <fullName evidence="3">Tetratricopeptide (TPR) repeat protein</fullName>
    </submittedName>
</protein>
<organism evidence="3 4">
    <name type="scientific">Mucilaginibacter terrae</name>
    <dbReference type="NCBI Taxonomy" id="1955052"/>
    <lineage>
        <taxon>Bacteria</taxon>
        <taxon>Pseudomonadati</taxon>
        <taxon>Bacteroidota</taxon>
        <taxon>Sphingobacteriia</taxon>
        <taxon>Sphingobacteriales</taxon>
        <taxon>Sphingobacteriaceae</taxon>
        <taxon>Mucilaginibacter</taxon>
    </lineage>
</organism>
<dbReference type="Proteomes" id="UP001258315">
    <property type="component" value="Unassembled WGS sequence"/>
</dbReference>
<gene>
    <name evidence="3" type="ORF">QE417_000013</name>
</gene>
<dbReference type="RefSeq" id="WP_311946667.1">
    <property type="nucleotide sequence ID" value="NZ_JAVLVU010000001.1"/>
</dbReference>
<name>A0ABU3GN74_9SPHI</name>
<reference evidence="4" key="1">
    <citation type="submission" date="2023-07" db="EMBL/GenBank/DDBJ databases">
        <title>Functional and genomic diversity of the sorghum phyllosphere microbiome.</title>
        <authorList>
            <person name="Shade A."/>
        </authorList>
    </citation>
    <scope>NUCLEOTIDE SEQUENCE [LARGE SCALE GENOMIC DNA]</scope>
    <source>
        <strain evidence="4">SORGH_AS_0422</strain>
    </source>
</reference>
<dbReference type="SUPFAM" id="SSF48452">
    <property type="entry name" value="TPR-like"/>
    <property type="match status" value="1"/>
</dbReference>
<keyword evidence="4" id="KW-1185">Reference proteome</keyword>
<evidence type="ECO:0000256" key="1">
    <source>
        <dbReference type="PROSITE-ProRule" id="PRU00339"/>
    </source>
</evidence>
<evidence type="ECO:0000313" key="3">
    <source>
        <dbReference type="EMBL" id="MDT3400941.1"/>
    </source>
</evidence>
<accession>A0ABU3GN74</accession>
<evidence type="ECO:0000256" key="2">
    <source>
        <dbReference type="SAM" id="SignalP"/>
    </source>
</evidence>